<accession>A0A834RGS9</accession>
<protein>
    <submittedName>
        <fullName evidence="1 2">Uncharacterized protein</fullName>
    </submittedName>
</protein>
<dbReference type="Proteomes" id="UP000070412">
    <property type="component" value="Unassembled WGS sequence"/>
</dbReference>
<gene>
    <name evidence="1" type="ORF">SSS_7903</name>
</gene>
<name>A0A834RGS9_SARSC</name>
<reference evidence="3" key="1">
    <citation type="journal article" date="2020" name="PLoS Negl. Trop. Dis.">
        <title>High-quality nuclear genome for Sarcoptes scabiei-A critical resource for a neglected parasite.</title>
        <authorList>
            <person name="Korhonen P.K."/>
            <person name="Gasser R.B."/>
            <person name="Ma G."/>
            <person name="Wang T."/>
            <person name="Stroehlein A.J."/>
            <person name="Young N.D."/>
            <person name="Ang C.S."/>
            <person name="Fernando D.D."/>
            <person name="Lu H.C."/>
            <person name="Taylor S."/>
            <person name="Reynolds S.L."/>
            <person name="Mofiz E."/>
            <person name="Najaraj S.H."/>
            <person name="Gowda H."/>
            <person name="Madugundu A."/>
            <person name="Renuse S."/>
            <person name="Holt D."/>
            <person name="Pandey A."/>
            <person name="Papenfuss A.T."/>
            <person name="Fischer K."/>
        </authorList>
    </citation>
    <scope>NUCLEOTIDE SEQUENCE [LARGE SCALE GENOMIC DNA]</scope>
</reference>
<organism evidence="1">
    <name type="scientific">Sarcoptes scabiei</name>
    <name type="common">Itch mite</name>
    <name type="synonym">Acarus scabiei</name>
    <dbReference type="NCBI Taxonomy" id="52283"/>
    <lineage>
        <taxon>Eukaryota</taxon>
        <taxon>Metazoa</taxon>
        <taxon>Ecdysozoa</taxon>
        <taxon>Arthropoda</taxon>
        <taxon>Chelicerata</taxon>
        <taxon>Arachnida</taxon>
        <taxon>Acari</taxon>
        <taxon>Acariformes</taxon>
        <taxon>Sarcoptiformes</taxon>
        <taxon>Astigmata</taxon>
        <taxon>Psoroptidia</taxon>
        <taxon>Sarcoptoidea</taxon>
        <taxon>Sarcoptidae</taxon>
        <taxon>Sarcoptinae</taxon>
        <taxon>Sarcoptes</taxon>
    </lineage>
</organism>
<sequence length="134" mass="15354">MEYDFEQKFLVTYSTIVFDHKTINSIIFVIDLIEETTVAATPMFLGRIKLIKCLRNQLFVIYSDSNEEESIALKILTLTLHQSKSNIDSVSNDSICLTPKSIDNMEQNLLQITPVSCEKFPSENGIESNREMLR</sequence>
<reference evidence="2" key="3">
    <citation type="submission" date="2022-06" db="UniProtKB">
        <authorList>
            <consortium name="EnsemblMetazoa"/>
        </authorList>
    </citation>
    <scope>IDENTIFICATION</scope>
</reference>
<evidence type="ECO:0000313" key="3">
    <source>
        <dbReference type="Proteomes" id="UP000070412"/>
    </source>
</evidence>
<dbReference type="EnsemblMetazoa" id="SSS_7903s_mrna">
    <property type="protein sequence ID" value="KAF7496720.1"/>
    <property type="gene ID" value="SSS_7903"/>
</dbReference>
<reference evidence="1" key="2">
    <citation type="submission" date="2020-01" db="EMBL/GenBank/DDBJ databases">
        <authorList>
            <person name="Korhonen P.K.K."/>
            <person name="Guangxu M.G."/>
            <person name="Wang T.W."/>
            <person name="Stroehlein A.J.S."/>
            <person name="Young N.D."/>
            <person name="Ang C.-S.A."/>
            <person name="Fernando D.W.F."/>
            <person name="Lu H.L."/>
            <person name="Taylor S.T."/>
            <person name="Ehtesham M.E.M."/>
            <person name="Najaraj S.H.N."/>
            <person name="Harsha G.H.G."/>
            <person name="Madugundu A.M."/>
            <person name="Renuse S.R."/>
            <person name="Holt D.H."/>
            <person name="Pandey A.P."/>
            <person name="Papenfuss A.P."/>
            <person name="Gasser R.B.G."/>
            <person name="Fischer K.F."/>
        </authorList>
    </citation>
    <scope>NUCLEOTIDE SEQUENCE</scope>
    <source>
        <strain evidence="1">SSS_KF_BRIS2020</strain>
    </source>
</reference>
<keyword evidence="3" id="KW-1185">Reference proteome</keyword>
<dbReference type="EMBL" id="WVUK01000001">
    <property type="protein sequence ID" value="KAF7496720.1"/>
    <property type="molecule type" value="Genomic_DNA"/>
</dbReference>
<evidence type="ECO:0000313" key="1">
    <source>
        <dbReference type="EMBL" id="KAF7496720.1"/>
    </source>
</evidence>
<evidence type="ECO:0000313" key="2">
    <source>
        <dbReference type="EnsemblMetazoa" id="KAF7496720.1"/>
    </source>
</evidence>
<proteinExistence type="predicted"/>
<dbReference type="AlphaFoldDB" id="A0A834RGS9"/>